<gene>
    <name evidence="1" type="ORF">PPL_11739</name>
</gene>
<dbReference type="EMBL" id="ADBJ01000060">
    <property type="protein sequence ID" value="EFA74708.1"/>
    <property type="molecule type" value="Genomic_DNA"/>
</dbReference>
<organism evidence="1 2">
    <name type="scientific">Heterostelium pallidum (strain ATCC 26659 / Pp 5 / PN500)</name>
    <name type="common">Cellular slime mold</name>
    <name type="synonym">Polysphondylium pallidum</name>
    <dbReference type="NCBI Taxonomy" id="670386"/>
    <lineage>
        <taxon>Eukaryota</taxon>
        <taxon>Amoebozoa</taxon>
        <taxon>Evosea</taxon>
        <taxon>Eumycetozoa</taxon>
        <taxon>Dictyostelia</taxon>
        <taxon>Acytosteliales</taxon>
        <taxon>Acytosteliaceae</taxon>
        <taxon>Heterostelium</taxon>
    </lineage>
</organism>
<name>D3BUC0_HETP5</name>
<dbReference type="Proteomes" id="UP000001396">
    <property type="component" value="Unassembled WGS sequence"/>
</dbReference>
<evidence type="ECO:0000313" key="2">
    <source>
        <dbReference type="Proteomes" id="UP000001396"/>
    </source>
</evidence>
<proteinExistence type="predicted"/>
<comment type="caution">
    <text evidence="1">The sequence shown here is derived from an EMBL/GenBank/DDBJ whole genome shotgun (WGS) entry which is preliminary data.</text>
</comment>
<evidence type="ECO:0000313" key="1">
    <source>
        <dbReference type="EMBL" id="EFA74708.1"/>
    </source>
</evidence>
<keyword evidence="2" id="KW-1185">Reference proteome</keyword>
<sequence>MNMVAIYFKWCSTITFLKRNSITFKSFYNDLIDHDRQPVISGPEKDDNFRTNKIEYVLQAQSLKFKNINVTALEYNKLFKKVMSYRFQFKYTEYATLD</sequence>
<protein>
    <submittedName>
        <fullName evidence="1">Uncharacterized protein</fullName>
    </submittedName>
</protein>
<dbReference type="GeneID" id="31367207"/>
<dbReference type="AlphaFoldDB" id="D3BUC0"/>
<dbReference type="InParanoid" id="D3BUC0"/>
<accession>D3BUC0</accession>
<reference evidence="1 2" key="1">
    <citation type="journal article" date="2011" name="Genome Res.">
        <title>Phylogeny-wide analysis of social amoeba genomes highlights ancient origins for complex intercellular communication.</title>
        <authorList>
            <person name="Heidel A.J."/>
            <person name="Lawal H.M."/>
            <person name="Felder M."/>
            <person name="Schilde C."/>
            <person name="Helps N.R."/>
            <person name="Tunggal B."/>
            <person name="Rivero F."/>
            <person name="John U."/>
            <person name="Schleicher M."/>
            <person name="Eichinger L."/>
            <person name="Platzer M."/>
            <person name="Noegel A.A."/>
            <person name="Schaap P."/>
            <person name="Gloeckner G."/>
        </authorList>
    </citation>
    <scope>NUCLEOTIDE SEQUENCE [LARGE SCALE GENOMIC DNA]</scope>
    <source>
        <strain evidence="2">ATCC 26659 / Pp 5 / PN500</strain>
    </source>
</reference>
<dbReference type="RefSeq" id="XP_020426842.1">
    <property type="nucleotide sequence ID" value="XM_020582488.1"/>
</dbReference>